<feature type="transmembrane region" description="Helical" evidence="9">
    <location>
        <begin position="116"/>
        <end position="137"/>
    </location>
</feature>
<feature type="domain" description="Signal transduction histidine kinase subgroup 3 dimerisation and phosphoacceptor" evidence="11">
    <location>
        <begin position="198"/>
        <end position="263"/>
    </location>
</feature>
<dbReference type="RefSeq" id="WP_208502555.1">
    <property type="nucleotide sequence ID" value="NZ_JAGFOA010000003.1"/>
</dbReference>
<reference evidence="13" key="1">
    <citation type="submission" date="2021-03" db="EMBL/GenBank/DDBJ databases">
        <title>Microbacterium sp. nov., a novel actinobacterium isolated from cow dung.</title>
        <authorList>
            <person name="Zhang L."/>
        </authorList>
    </citation>
    <scope>NUCLEOTIDE SEQUENCE</scope>
    <source>
        <strain evidence="13">NEAU-LLB</strain>
    </source>
</reference>
<dbReference type="Gene3D" id="3.30.565.10">
    <property type="entry name" value="Histidine kinase-like ATPase, C-terminal domain"/>
    <property type="match status" value="1"/>
</dbReference>
<evidence type="ECO:0000256" key="3">
    <source>
        <dbReference type="ARBA" id="ARBA00022553"/>
    </source>
</evidence>
<evidence type="ECO:0000259" key="12">
    <source>
        <dbReference type="Pfam" id="PF23539"/>
    </source>
</evidence>
<evidence type="ECO:0000259" key="11">
    <source>
        <dbReference type="Pfam" id="PF07730"/>
    </source>
</evidence>
<keyword evidence="6 13" id="KW-0418">Kinase</keyword>
<dbReference type="PANTHER" id="PTHR24421:SF10">
    <property type="entry name" value="NITRATE_NITRITE SENSOR PROTEIN NARQ"/>
    <property type="match status" value="1"/>
</dbReference>
<keyword evidence="14" id="KW-1185">Reference proteome</keyword>
<dbReference type="InterPro" id="IPR036890">
    <property type="entry name" value="HATPase_C_sf"/>
</dbReference>
<keyword evidence="7" id="KW-0067">ATP-binding</keyword>
<dbReference type="AlphaFoldDB" id="A0A939TX98"/>
<evidence type="ECO:0000256" key="5">
    <source>
        <dbReference type="ARBA" id="ARBA00022741"/>
    </source>
</evidence>
<dbReference type="GO" id="GO:0000155">
    <property type="term" value="F:phosphorelay sensor kinase activity"/>
    <property type="evidence" value="ECO:0007669"/>
    <property type="project" value="InterPro"/>
</dbReference>
<dbReference type="GO" id="GO:0016020">
    <property type="term" value="C:membrane"/>
    <property type="evidence" value="ECO:0007669"/>
    <property type="project" value="InterPro"/>
</dbReference>
<evidence type="ECO:0000256" key="9">
    <source>
        <dbReference type="SAM" id="Phobius"/>
    </source>
</evidence>
<keyword evidence="9" id="KW-0812">Transmembrane</keyword>
<protein>
    <recommendedName>
        <fullName evidence="2">histidine kinase</fullName>
        <ecNumber evidence="2">2.7.13.3</ecNumber>
    </recommendedName>
</protein>
<dbReference type="EMBL" id="JAGFOA010000003">
    <property type="protein sequence ID" value="MBO3663437.1"/>
    <property type="molecule type" value="Genomic_DNA"/>
</dbReference>
<dbReference type="GO" id="GO:0005524">
    <property type="term" value="F:ATP binding"/>
    <property type="evidence" value="ECO:0007669"/>
    <property type="project" value="UniProtKB-KW"/>
</dbReference>
<dbReference type="InterPro" id="IPR011712">
    <property type="entry name" value="Sig_transdc_His_kin_sub3_dim/P"/>
</dbReference>
<dbReference type="GO" id="GO:0046983">
    <property type="term" value="F:protein dimerization activity"/>
    <property type="evidence" value="ECO:0007669"/>
    <property type="project" value="InterPro"/>
</dbReference>
<keyword evidence="5" id="KW-0547">Nucleotide-binding</keyword>
<gene>
    <name evidence="13" type="ORF">J5V96_07920</name>
</gene>
<dbReference type="EC" id="2.7.13.3" evidence="2"/>
<dbReference type="CDD" id="cd16917">
    <property type="entry name" value="HATPase_UhpB-NarQ-NarX-like"/>
    <property type="match status" value="1"/>
</dbReference>
<comment type="catalytic activity">
    <reaction evidence="1">
        <text>ATP + protein L-histidine = ADP + protein N-phospho-L-histidine.</text>
        <dbReference type="EC" id="2.7.13.3"/>
    </reaction>
</comment>
<dbReference type="InterPro" id="IPR003594">
    <property type="entry name" value="HATPase_dom"/>
</dbReference>
<keyword evidence="4" id="KW-0808">Transferase</keyword>
<feature type="domain" description="Histidine kinase/HSP90-like ATPase" evidence="10">
    <location>
        <begin position="311"/>
        <end position="398"/>
    </location>
</feature>
<comment type="caution">
    <text evidence="13">The sequence shown here is derived from an EMBL/GenBank/DDBJ whole genome shotgun (WGS) entry which is preliminary data.</text>
</comment>
<feature type="transmembrane region" description="Helical" evidence="9">
    <location>
        <begin position="149"/>
        <end position="173"/>
    </location>
</feature>
<dbReference type="InterPro" id="IPR055558">
    <property type="entry name" value="DUF7134"/>
</dbReference>
<keyword evidence="8" id="KW-0902">Two-component regulatory system</keyword>
<evidence type="ECO:0000313" key="13">
    <source>
        <dbReference type="EMBL" id="MBO3663437.1"/>
    </source>
</evidence>
<keyword evidence="3" id="KW-0597">Phosphoprotein</keyword>
<evidence type="ECO:0000313" key="14">
    <source>
        <dbReference type="Proteomes" id="UP000680132"/>
    </source>
</evidence>
<accession>A0A939TX98</accession>
<dbReference type="Pfam" id="PF02518">
    <property type="entry name" value="HATPase_c"/>
    <property type="match status" value="1"/>
</dbReference>
<feature type="transmembrane region" description="Helical" evidence="9">
    <location>
        <begin position="25"/>
        <end position="44"/>
    </location>
</feature>
<keyword evidence="9" id="KW-0472">Membrane</keyword>
<feature type="transmembrane region" description="Helical" evidence="9">
    <location>
        <begin position="51"/>
        <end position="69"/>
    </location>
</feature>
<name>A0A939TX98_9MICO</name>
<evidence type="ECO:0000259" key="10">
    <source>
        <dbReference type="Pfam" id="PF02518"/>
    </source>
</evidence>
<dbReference type="SUPFAM" id="SSF55874">
    <property type="entry name" value="ATPase domain of HSP90 chaperone/DNA topoisomerase II/histidine kinase"/>
    <property type="match status" value="1"/>
</dbReference>
<sequence>MDESTPRRWIDQLQPLIRPVSQTQWAIDSVAGLLFLAGSGLFLFRTLDGPADVILTGITILLMAAALMTSRVSPPIALTTAWVGALFQMATGQSPMFANTAIFVVLFATAAYGSRLVYWAGFVSTALGAVAITLYLAAPYYGVTLRDGVLNALLSFFAALFALALSWTAGALFRSVVRGRQVRIAQRAAEARAATEEERGRIARDMHDVVAHSLAVVIAQADGARYAAAADPEAATRALTTISQTSRAALSDVRLLLTQLRHSQFGESQQVGPQPSLADLEQLYAQVRAAGVDLRVDVDPAPVGTPPTTVQLAVYRILQEGLTNTLRHGDGGPVDVGLSWLPDRVGLEIRNGIRADGRPSDGGGHGLIGMRERAQLVGGQLLAAPEGGTFVVRATLPIQAGDDRIDG</sequence>
<evidence type="ECO:0000256" key="2">
    <source>
        <dbReference type="ARBA" id="ARBA00012438"/>
    </source>
</evidence>
<evidence type="ECO:0000256" key="6">
    <source>
        <dbReference type="ARBA" id="ARBA00022777"/>
    </source>
</evidence>
<proteinExistence type="predicted"/>
<dbReference type="Proteomes" id="UP000680132">
    <property type="component" value="Unassembled WGS sequence"/>
</dbReference>
<dbReference type="PANTHER" id="PTHR24421">
    <property type="entry name" value="NITRATE/NITRITE SENSOR PROTEIN NARX-RELATED"/>
    <property type="match status" value="1"/>
</dbReference>
<dbReference type="Gene3D" id="1.20.5.1930">
    <property type="match status" value="1"/>
</dbReference>
<dbReference type="Pfam" id="PF07730">
    <property type="entry name" value="HisKA_3"/>
    <property type="match status" value="1"/>
</dbReference>
<organism evidence="13 14">
    <name type="scientific">Microbacterium stercoris</name>
    <dbReference type="NCBI Taxonomy" id="2820289"/>
    <lineage>
        <taxon>Bacteria</taxon>
        <taxon>Bacillati</taxon>
        <taxon>Actinomycetota</taxon>
        <taxon>Actinomycetes</taxon>
        <taxon>Micrococcales</taxon>
        <taxon>Microbacteriaceae</taxon>
        <taxon>Microbacterium</taxon>
    </lineage>
</organism>
<evidence type="ECO:0000256" key="8">
    <source>
        <dbReference type="ARBA" id="ARBA00023012"/>
    </source>
</evidence>
<dbReference type="Pfam" id="PF23539">
    <property type="entry name" value="DUF7134"/>
    <property type="match status" value="1"/>
</dbReference>
<evidence type="ECO:0000256" key="1">
    <source>
        <dbReference type="ARBA" id="ARBA00000085"/>
    </source>
</evidence>
<keyword evidence="9" id="KW-1133">Transmembrane helix</keyword>
<feature type="domain" description="DUF7134" evidence="12">
    <location>
        <begin position="22"/>
        <end position="174"/>
    </location>
</feature>
<evidence type="ECO:0000256" key="7">
    <source>
        <dbReference type="ARBA" id="ARBA00022840"/>
    </source>
</evidence>
<dbReference type="InterPro" id="IPR050482">
    <property type="entry name" value="Sensor_HK_TwoCompSys"/>
</dbReference>
<feature type="transmembrane region" description="Helical" evidence="9">
    <location>
        <begin position="81"/>
        <end position="109"/>
    </location>
</feature>
<evidence type="ECO:0000256" key="4">
    <source>
        <dbReference type="ARBA" id="ARBA00022679"/>
    </source>
</evidence>